<organism evidence="2 3">
    <name type="scientific">Flavobacterium soyangense</name>
    <dbReference type="NCBI Taxonomy" id="2023265"/>
    <lineage>
        <taxon>Bacteria</taxon>
        <taxon>Pseudomonadati</taxon>
        <taxon>Bacteroidota</taxon>
        <taxon>Flavobacteriia</taxon>
        <taxon>Flavobacteriales</taxon>
        <taxon>Flavobacteriaceae</taxon>
        <taxon>Flavobacterium</taxon>
    </lineage>
</organism>
<gene>
    <name evidence="2" type="ORF">IR213_08975</name>
</gene>
<keyword evidence="3" id="KW-1185">Reference proteome</keyword>
<keyword evidence="1" id="KW-0732">Signal</keyword>
<name>A0A930XUM0_9FLAO</name>
<dbReference type="Proteomes" id="UP000646211">
    <property type="component" value="Unassembled WGS sequence"/>
</dbReference>
<reference evidence="2" key="1">
    <citation type="submission" date="2020-11" db="EMBL/GenBank/DDBJ databases">
        <title>Genome of Flavobacterium soyangense.</title>
        <authorList>
            <person name="Liu Q."/>
            <person name="Xin Y.-H."/>
        </authorList>
    </citation>
    <scope>NUCLEOTIDE SEQUENCE</scope>
    <source>
        <strain evidence="2">CGMCC 1.13493</strain>
    </source>
</reference>
<feature type="chain" id="PRO_5036721939" evidence="1">
    <location>
        <begin position="23"/>
        <end position="70"/>
    </location>
</feature>
<evidence type="ECO:0000256" key="1">
    <source>
        <dbReference type="SAM" id="SignalP"/>
    </source>
</evidence>
<evidence type="ECO:0000313" key="3">
    <source>
        <dbReference type="Proteomes" id="UP000646211"/>
    </source>
</evidence>
<protein>
    <submittedName>
        <fullName evidence="2">Uncharacterized protein</fullName>
    </submittedName>
</protein>
<evidence type="ECO:0000313" key="2">
    <source>
        <dbReference type="EMBL" id="MBF2708720.1"/>
    </source>
</evidence>
<comment type="caution">
    <text evidence="2">The sequence shown here is derived from an EMBL/GenBank/DDBJ whole genome shotgun (WGS) entry which is preliminary data.</text>
</comment>
<dbReference type="AlphaFoldDB" id="A0A930XUM0"/>
<proteinExistence type="predicted"/>
<sequence>MKNKIQLLQFVAILIFSFGAYAQVTISVSNLQYTNNGQSTITLANCGNIDLASSTTTSINLGINLSKPNG</sequence>
<accession>A0A930XUM0</accession>
<dbReference type="RefSeq" id="WP_194311971.1">
    <property type="nucleotide sequence ID" value="NZ_JADHEC010000017.1"/>
</dbReference>
<dbReference type="EMBL" id="JADHEC010000017">
    <property type="protein sequence ID" value="MBF2708720.1"/>
    <property type="molecule type" value="Genomic_DNA"/>
</dbReference>
<feature type="signal peptide" evidence="1">
    <location>
        <begin position="1"/>
        <end position="22"/>
    </location>
</feature>